<keyword evidence="6" id="KW-1133">Transmembrane helix</keyword>
<proteinExistence type="inferred from homology"/>
<dbReference type="STRING" id="33114.A0A2G2WG57"/>
<reference evidence="12" key="2">
    <citation type="journal article" date="2017" name="J. Anim. Genet.">
        <title>Multiple reference genome sequences of hot pepper reveal the massive evolution of plant disease resistance genes by retroduplication.</title>
        <authorList>
            <person name="Kim S."/>
            <person name="Park J."/>
            <person name="Yeom S.-I."/>
            <person name="Kim Y.-M."/>
            <person name="Seo E."/>
            <person name="Kim K.-T."/>
            <person name="Kim M.-S."/>
            <person name="Lee J.M."/>
            <person name="Cheong K."/>
            <person name="Shin H.-S."/>
            <person name="Kim S.-B."/>
            <person name="Han K."/>
            <person name="Lee J."/>
            <person name="Park M."/>
            <person name="Lee H.-A."/>
            <person name="Lee H.-Y."/>
            <person name="Lee Y."/>
            <person name="Oh S."/>
            <person name="Lee J.H."/>
            <person name="Choi E."/>
            <person name="Choi E."/>
            <person name="Lee S.E."/>
            <person name="Jeon J."/>
            <person name="Kim H."/>
            <person name="Choi G."/>
            <person name="Song H."/>
            <person name="Lee J."/>
            <person name="Lee S.-C."/>
            <person name="Kwon J.-K."/>
            <person name="Lee H.-Y."/>
            <person name="Koo N."/>
            <person name="Hong Y."/>
            <person name="Kim R.W."/>
            <person name="Kang W.-H."/>
            <person name="Huh J.H."/>
            <person name="Kang B.-C."/>
            <person name="Yang T.-J."/>
            <person name="Lee Y.-H."/>
            <person name="Bennetzen J.L."/>
            <person name="Choi D."/>
        </authorList>
    </citation>
    <scope>NUCLEOTIDE SEQUENCE [LARGE SCALE GENOMIC DNA]</scope>
    <source>
        <strain evidence="12">cv. PBC81</strain>
    </source>
</reference>
<dbReference type="InterPro" id="IPR001128">
    <property type="entry name" value="Cyt_P450"/>
</dbReference>
<feature type="non-terminal residue" evidence="11">
    <location>
        <position position="1"/>
    </location>
</feature>
<keyword evidence="3" id="KW-0349">Heme</keyword>
<keyword evidence="8" id="KW-0408">Iron</keyword>
<sequence>NNSFVWIGPNPQVLIMEPELIKEVLSKNCLYQKAHGNPFLALLGQGLVSYEEDKWAKHKKIVNPAFHLEKLKHMLPAFYLSCSEMLSKWEDVVPVGGSHEIDVWPDLQPLSCDVISRTAFRSSYEEGRKIFELQKEQAQHLIKASLSVYIPGWRFLPTKRNKRMKEINKNVRSSIRGIIDKRLKAMEAGEADNKDLLGILLEPNFKEIEQHGNKKFGMTIEEVIEE</sequence>
<dbReference type="PANTHER" id="PTHR24282">
    <property type="entry name" value="CYTOCHROME P450 FAMILY MEMBER"/>
    <property type="match status" value="1"/>
</dbReference>
<keyword evidence="12" id="KW-1185">Reference proteome</keyword>
<comment type="subcellular location">
    <subcellularLocation>
        <location evidence="1">Membrane</location>
    </subcellularLocation>
</comment>
<gene>
    <name evidence="11" type="ORF">CQW23_18261</name>
</gene>
<keyword evidence="10" id="KW-0472">Membrane</keyword>
<evidence type="ECO:0000256" key="10">
    <source>
        <dbReference type="ARBA" id="ARBA00023136"/>
    </source>
</evidence>
<dbReference type="AlphaFoldDB" id="A0A2G2WG57"/>
<name>A0A2G2WG57_CAPBA</name>
<comment type="similarity">
    <text evidence="2">Belongs to the cytochrome P450 family.</text>
</comment>
<evidence type="ECO:0000256" key="7">
    <source>
        <dbReference type="ARBA" id="ARBA00023002"/>
    </source>
</evidence>
<evidence type="ECO:0000256" key="8">
    <source>
        <dbReference type="ARBA" id="ARBA00023004"/>
    </source>
</evidence>
<evidence type="ECO:0000256" key="1">
    <source>
        <dbReference type="ARBA" id="ARBA00004370"/>
    </source>
</evidence>
<dbReference type="GO" id="GO:0016020">
    <property type="term" value="C:membrane"/>
    <property type="evidence" value="ECO:0007669"/>
    <property type="project" value="UniProtKB-SubCell"/>
</dbReference>
<organism evidence="11 12">
    <name type="scientific">Capsicum baccatum</name>
    <name type="common">Peruvian pepper</name>
    <dbReference type="NCBI Taxonomy" id="33114"/>
    <lineage>
        <taxon>Eukaryota</taxon>
        <taxon>Viridiplantae</taxon>
        <taxon>Streptophyta</taxon>
        <taxon>Embryophyta</taxon>
        <taxon>Tracheophyta</taxon>
        <taxon>Spermatophyta</taxon>
        <taxon>Magnoliopsida</taxon>
        <taxon>eudicotyledons</taxon>
        <taxon>Gunneridae</taxon>
        <taxon>Pentapetalae</taxon>
        <taxon>asterids</taxon>
        <taxon>lamiids</taxon>
        <taxon>Solanales</taxon>
        <taxon>Solanaceae</taxon>
        <taxon>Solanoideae</taxon>
        <taxon>Capsiceae</taxon>
        <taxon>Capsicum</taxon>
    </lineage>
</organism>
<evidence type="ECO:0000256" key="6">
    <source>
        <dbReference type="ARBA" id="ARBA00022989"/>
    </source>
</evidence>
<dbReference type="InterPro" id="IPR050665">
    <property type="entry name" value="Cytochrome_P450_Monooxygen"/>
</dbReference>
<dbReference type="GO" id="GO:0020037">
    <property type="term" value="F:heme binding"/>
    <property type="evidence" value="ECO:0007669"/>
    <property type="project" value="InterPro"/>
</dbReference>
<keyword evidence="7" id="KW-0560">Oxidoreductase</keyword>
<evidence type="ECO:0000256" key="2">
    <source>
        <dbReference type="ARBA" id="ARBA00010617"/>
    </source>
</evidence>
<reference evidence="11 12" key="1">
    <citation type="journal article" date="2017" name="Genome Biol.">
        <title>New reference genome sequences of hot pepper reveal the massive evolution of plant disease-resistance genes by retroduplication.</title>
        <authorList>
            <person name="Kim S."/>
            <person name="Park J."/>
            <person name="Yeom S.I."/>
            <person name="Kim Y.M."/>
            <person name="Seo E."/>
            <person name="Kim K.T."/>
            <person name="Kim M.S."/>
            <person name="Lee J.M."/>
            <person name="Cheong K."/>
            <person name="Shin H.S."/>
            <person name="Kim S.B."/>
            <person name="Han K."/>
            <person name="Lee J."/>
            <person name="Park M."/>
            <person name="Lee H.A."/>
            <person name="Lee H.Y."/>
            <person name="Lee Y."/>
            <person name="Oh S."/>
            <person name="Lee J.H."/>
            <person name="Choi E."/>
            <person name="Choi E."/>
            <person name="Lee S.E."/>
            <person name="Jeon J."/>
            <person name="Kim H."/>
            <person name="Choi G."/>
            <person name="Song H."/>
            <person name="Lee J."/>
            <person name="Lee S.C."/>
            <person name="Kwon J.K."/>
            <person name="Lee H.Y."/>
            <person name="Koo N."/>
            <person name="Hong Y."/>
            <person name="Kim R.W."/>
            <person name="Kang W.H."/>
            <person name="Huh J.H."/>
            <person name="Kang B.C."/>
            <person name="Yang T.J."/>
            <person name="Lee Y.H."/>
            <person name="Bennetzen J.L."/>
            <person name="Choi D."/>
        </authorList>
    </citation>
    <scope>NUCLEOTIDE SEQUENCE [LARGE SCALE GENOMIC DNA]</scope>
    <source>
        <strain evidence="12">cv. PBC81</strain>
    </source>
</reference>
<dbReference type="Gene3D" id="1.20.120.990">
    <property type="entry name" value="Glycosyltransferase family 88, C-terminal domain"/>
    <property type="match status" value="1"/>
</dbReference>
<dbReference type="Pfam" id="PF00067">
    <property type="entry name" value="p450"/>
    <property type="match status" value="1"/>
</dbReference>
<evidence type="ECO:0000256" key="3">
    <source>
        <dbReference type="ARBA" id="ARBA00022617"/>
    </source>
</evidence>
<evidence type="ECO:0000256" key="9">
    <source>
        <dbReference type="ARBA" id="ARBA00023033"/>
    </source>
</evidence>
<evidence type="ECO:0000313" key="11">
    <source>
        <dbReference type="EMBL" id="PHT44236.1"/>
    </source>
</evidence>
<dbReference type="OrthoDB" id="1470350at2759"/>
<accession>A0A2G2WG57</accession>
<keyword evidence="9" id="KW-0503">Monooxygenase</keyword>
<evidence type="ECO:0000256" key="5">
    <source>
        <dbReference type="ARBA" id="ARBA00022723"/>
    </source>
</evidence>
<dbReference type="GO" id="GO:0004497">
    <property type="term" value="F:monooxygenase activity"/>
    <property type="evidence" value="ECO:0007669"/>
    <property type="project" value="UniProtKB-KW"/>
</dbReference>
<protein>
    <submittedName>
        <fullName evidence="11">Secologanin synthase</fullName>
    </submittedName>
</protein>
<dbReference type="GO" id="GO:0016705">
    <property type="term" value="F:oxidoreductase activity, acting on paired donors, with incorporation or reduction of molecular oxygen"/>
    <property type="evidence" value="ECO:0007669"/>
    <property type="project" value="InterPro"/>
</dbReference>
<keyword evidence="4" id="KW-0812">Transmembrane</keyword>
<evidence type="ECO:0000313" key="12">
    <source>
        <dbReference type="Proteomes" id="UP000224567"/>
    </source>
</evidence>
<comment type="caution">
    <text evidence="11">The sequence shown here is derived from an EMBL/GenBank/DDBJ whole genome shotgun (WGS) entry which is preliminary data.</text>
</comment>
<dbReference type="SUPFAM" id="SSF48264">
    <property type="entry name" value="Cytochrome P450"/>
    <property type="match status" value="1"/>
</dbReference>
<dbReference type="EMBL" id="MLFT02000007">
    <property type="protein sequence ID" value="PHT44236.1"/>
    <property type="molecule type" value="Genomic_DNA"/>
</dbReference>
<dbReference type="PANTHER" id="PTHR24282:SF191">
    <property type="entry name" value="CYTOCHROME P450"/>
    <property type="match status" value="1"/>
</dbReference>
<dbReference type="GO" id="GO:0005506">
    <property type="term" value="F:iron ion binding"/>
    <property type="evidence" value="ECO:0007669"/>
    <property type="project" value="InterPro"/>
</dbReference>
<dbReference type="Proteomes" id="UP000224567">
    <property type="component" value="Unassembled WGS sequence"/>
</dbReference>
<evidence type="ECO:0000256" key="4">
    <source>
        <dbReference type="ARBA" id="ARBA00022692"/>
    </source>
</evidence>
<dbReference type="InterPro" id="IPR036396">
    <property type="entry name" value="Cyt_P450_sf"/>
</dbReference>
<keyword evidence="5" id="KW-0479">Metal-binding</keyword>